<accession>A0A0B6AHF8</accession>
<reference evidence="1 2" key="1">
    <citation type="journal article" date="2015" name="Genome Announc.">
        <title>Complete genome sequences for 35 biothreat assay-relevant bacillus species.</title>
        <authorList>
            <person name="Johnson S.L."/>
            <person name="Daligault H.E."/>
            <person name="Davenport K.W."/>
            <person name="Jaissle J."/>
            <person name="Frey K.G."/>
            <person name="Ladner J.T."/>
            <person name="Broomall S.M."/>
            <person name="Bishop-Lilly K.A."/>
            <person name="Bruce D.C."/>
            <person name="Gibbons H.S."/>
            <person name="Coyne S.R."/>
            <person name="Lo C.C."/>
            <person name="Meincke L."/>
            <person name="Munk A.C."/>
            <person name="Koroleva G.I."/>
            <person name="Rosenzweig C.N."/>
            <person name="Palacios G.F."/>
            <person name="Redden C.L."/>
            <person name="Minogue T.D."/>
            <person name="Chain P.S."/>
        </authorList>
    </citation>
    <scope>NUCLEOTIDE SEQUENCE [LARGE SCALE GENOMIC DNA]</scope>
    <source>
        <strain evidence="2">ATCC 14581 / DSM 32 / JCM 2506 / NBRC 15308 / NCIMB 9376 / NCTC 10342 / NRRL B-14308 / VKM B-512</strain>
    </source>
</reference>
<evidence type="ECO:0000313" key="1">
    <source>
        <dbReference type="EMBL" id="AJI20452.1"/>
    </source>
</evidence>
<dbReference type="HOGENOM" id="CLU_3180231_0_0_9"/>
<organism evidence="1 2">
    <name type="scientific">Priestia megaterium (strain ATCC 14581 / DSM 32 / CCUG 1817 / JCM 2506 / NBRC 15308 / NCIMB 9376 / NCTC 10342 / NRRL B-14308 / VKM B-512 / Ford 19)</name>
    <name type="common">Bacillus megaterium</name>
    <dbReference type="NCBI Taxonomy" id="1348623"/>
    <lineage>
        <taxon>Bacteria</taxon>
        <taxon>Bacillati</taxon>
        <taxon>Bacillota</taxon>
        <taxon>Bacilli</taxon>
        <taxon>Bacillales</taxon>
        <taxon>Bacillaceae</taxon>
        <taxon>Priestia</taxon>
    </lineage>
</organism>
<dbReference type="AlphaFoldDB" id="A0A0B6AHF8"/>
<gene>
    <name evidence="1" type="ORF">BG04_4914</name>
</gene>
<dbReference type="KEGG" id="bmeg:BG04_4914"/>
<protein>
    <submittedName>
        <fullName evidence="1">Uncharacterized protein</fullName>
    </submittedName>
</protein>
<name>A0A0B6AHF8_PRIM2</name>
<sequence>MLTGREYFEALEVTKFYSSLPHRWYNMDDCISERGERDEQTCIQAI</sequence>
<dbReference type="Proteomes" id="UP000031829">
    <property type="component" value="Chromosome"/>
</dbReference>
<proteinExistence type="predicted"/>
<evidence type="ECO:0000313" key="2">
    <source>
        <dbReference type="Proteomes" id="UP000031829"/>
    </source>
</evidence>
<dbReference type="EMBL" id="CP009920">
    <property type="protein sequence ID" value="AJI20452.1"/>
    <property type="molecule type" value="Genomic_DNA"/>
</dbReference>